<dbReference type="Proteomes" id="UP000707731">
    <property type="component" value="Unassembled WGS sequence"/>
</dbReference>
<accession>A0ABS0DAB6</accession>
<dbReference type="RefSeq" id="WP_195001988.1">
    <property type="nucleotide sequence ID" value="NZ_JADLQN010000001.1"/>
</dbReference>
<evidence type="ECO:0000313" key="2">
    <source>
        <dbReference type="Proteomes" id="UP000707731"/>
    </source>
</evidence>
<proteinExistence type="predicted"/>
<evidence type="ECO:0008006" key="3">
    <source>
        <dbReference type="Google" id="ProtNLM"/>
    </source>
</evidence>
<name>A0ABS0DAB6_9NOCA</name>
<organism evidence="1 2">
    <name type="scientific">Nocardia higoensis</name>
    <dbReference type="NCBI Taxonomy" id="228599"/>
    <lineage>
        <taxon>Bacteria</taxon>
        <taxon>Bacillati</taxon>
        <taxon>Actinomycetota</taxon>
        <taxon>Actinomycetes</taxon>
        <taxon>Mycobacteriales</taxon>
        <taxon>Nocardiaceae</taxon>
        <taxon>Nocardia</taxon>
    </lineage>
</organism>
<keyword evidence="2" id="KW-1185">Reference proteome</keyword>
<sequence>MRRLERMGLVATVVSTVSGLALVGACSNQISGRADADPSEVAAYVSEVAASSAAASSSRAAAIERAAGTACDTFAENNETAVDTFNVYIEASNNNAPDQEAKANAAVAQLRAGASAVEAKITRDVPAAVADPLRAYRDDTNALADTLERRADVDTLNAAIDKFNATKDGARDACRAY</sequence>
<protein>
    <recommendedName>
        <fullName evidence="3">Lipoprotein</fullName>
    </recommendedName>
</protein>
<reference evidence="1 2" key="1">
    <citation type="submission" date="2020-10" db="EMBL/GenBank/DDBJ databases">
        <title>Identification of Nocardia species via Next-generation sequencing and recognition of intraspecies genetic diversity.</title>
        <authorList>
            <person name="Li P."/>
            <person name="Li P."/>
            <person name="Lu B."/>
        </authorList>
    </citation>
    <scope>NUCLEOTIDE SEQUENCE [LARGE SCALE GENOMIC DNA]</scope>
    <source>
        <strain evidence="1 2">BJ06-0143</strain>
    </source>
</reference>
<evidence type="ECO:0000313" key="1">
    <source>
        <dbReference type="EMBL" id="MBF6355395.1"/>
    </source>
</evidence>
<gene>
    <name evidence="1" type="ORF">IU449_12715</name>
</gene>
<dbReference type="PROSITE" id="PS51257">
    <property type="entry name" value="PROKAR_LIPOPROTEIN"/>
    <property type="match status" value="1"/>
</dbReference>
<comment type="caution">
    <text evidence="1">The sequence shown here is derived from an EMBL/GenBank/DDBJ whole genome shotgun (WGS) entry which is preliminary data.</text>
</comment>
<dbReference type="EMBL" id="JADLQN010000001">
    <property type="protein sequence ID" value="MBF6355395.1"/>
    <property type="molecule type" value="Genomic_DNA"/>
</dbReference>